<sequence length="232" mass="27721">MSMLKGRAIGPRFDFEEEQRQVQEIVRKKNFFLHLAYTKEKQLILPFSRRSIGLVLDQLIDEHDPTLVIRCAQIDLRVDFSDRYPHKKIIRLIDERMETIHDIFYFIMDAMQRNETKSWSDTYGACVGLSPTEKRRERRRRQRQRQRQRHLQEEDNSALRSILKEHAFLREKSYQQQIVLDELKEKVEQLYALPGKIYDHLDQIASGFGAIQNRLGEIHLERPEGGLRYRGL</sequence>
<dbReference type="AlphaFoldDB" id="A0A815JV89"/>
<accession>A0A815JV89</accession>
<evidence type="ECO:0000256" key="1">
    <source>
        <dbReference type="SAM" id="MobiDB-lite"/>
    </source>
</evidence>
<dbReference type="EMBL" id="CAJNOR010003185">
    <property type="protein sequence ID" value="CAF1387117.1"/>
    <property type="molecule type" value="Genomic_DNA"/>
</dbReference>
<protein>
    <submittedName>
        <fullName evidence="2">Uncharacterized protein</fullName>
    </submittedName>
</protein>
<feature type="compositionally biased region" description="Basic residues" evidence="1">
    <location>
        <begin position="136"/>
        <end position="149"/>
    </location>
</feature>
<proteinExistence type="predicted"/>
<gene>
    <name evidence="2" type="ORF">XAT740_LOCUS33399</name>
</gene>
<feature type="region of interest" description="Disordered" evidence="1">
    <location>
        <begin position="130"/>
        <end position="155"/>
    </location>
</feature>
<reference evidence="2" key="1">
    <citation type="submission" date="2021-02" db="EMBL/GenBank/DDBJ databases">
        <authorList>
            <person name="Nowell W R."/>
        </authorList>
    </citation>
    <scope>NUCLEOTIDE SEQUENCE</scope>
</reference>
<comment type="caution">
    <text evidence="2">The sequence shown here is derived from an EMBL/GenBank/DDBJ whole genome shotgun (WGS) entry which is preliminary data.</text>
</comment>
<dbReference type="Proteomes" id="UP000663828">
    <property type="component" value="Unassembled WGS sequence"/>
</dbReference>
<evidence type="ECO:0000313" key="2">
    <source>
        <dbReference type="EMBL" id="CAF1387117.1"/>
    </source>
</evidence>
<name>A0A815JV89_ADIRI</name>
<organism evidence="2 3">
    <name type="scientific">Adineta ricciae</name>
    <name type="common">Rotifer</name>
    <dbReference type="NCBI Taxonomy" id="249248"/>
    <lineage>
        <taxon>Eukaryota</taxon>
        <taxon>Metazoa</taxon>
        <taxon>Spiralia</taxon>
        <taxon>Gnathifera</taxon>
        <taxon>Rotifera</taxon>
        <taxon>Eurotatoria</taxon>
        <taxon>Bdelloidea</taxon>
        <taxon>Adinetida</taxon>
        <taxon>Adinetidae</taxon>
        <taxon>Adineta</taxon>
    </lineage>
</organism>
<evidence type="ECO:0000313" key="3">
    <source>
        <dbReference type="Proteomes" id="UP000663828"/>
    </source>
</evidence>
<keyword evidence="3" id="KW-1185">Reference proteome</keyword>